<comment type="caution">
    <text evidence="1">The sequence shown here is derived from an EMBL/GenBank/DDBJ whole genome shotgun (WGS) entry which is preliminary data.</text>
</comment>
<reference evidence="1" key="1">
    <citation type="submission" date="2021-06" db="EMBL/GenBank/DDBJ databases">
        <authorList>
            <person name="Kallberg Y."/>
            <person name="Tangrot J."/>
            <person name="Rosling A."/>
        </authorList>
    </citation>
    <scope>NUCLEOTIDE SEQUENCE</scope>
    <source>
        <strain evidence="1">MA453B</strain>
    </source>
</reference>
<dbReference type="Proteomes" id="UP000789405">
    <property type="component" value="Unassembled WGS sequence"/>
</dbReference>
<accession>A0A9N9PA67</accession>
<evidence type="ECO:0000313" key="2">
    <source>
        <dbReference type="Proteomes" id="UP000789405"/>
    </source>
</evidence>
<proteinExistence type="predicted"/>
<dbReference type="EMBL" id="CAJVPY010039815">
    <property type="protein sequence ID" value="CAG8805152.1"/>
    <property type="molecule type" value="Genomic_DNA"/>
</dbReference>
<protein>
    <submittedName>
        <fullName evidence="1">25438_t:CDS:1</fullName>
    </submittedName>
</protein>
<name>A0A9N9PA67_9GLOM</name>
<dbReference type="OrthoDB" id="1723809at2759"/>
<evidence type="ECO:0000313" key="1">
    <source>
        <dbReference type="EMBL" id="CAG8805152.1"/>
    </source>
</evidence>
<dbReference type="AlphaFoldDB" id="A0A9N9PA67"/>
<organism evidence="1 2">
    <name type="scientific">Dentiscutata erythropus</name>
    <dbReference type="NCBI Taxonomy" id="1348616"/>
    <lineage>
        <taxon>Eukaryota</taxon>
        <taxon>Fungi</taxon>
        <taxon>Fungi incertae sedis</taxon>
        <taxon>Mucoromycota</taxon>
        <taxon>Glomeromycotina</taxon>
        <taxon>Glomeromycetes</taxon>
        <taxon>Diversisporales</taxon>
        <taxon>Gigasporaceae</taxon>
        <taxon>Dentiscutata</taxon>
    </lineage>
</organism>
<feature type="non-terminal residue" evidence="1">
    <location>
        <position position="64"/>
    </location>
</feature>
<gene>
    <name evidence="1" type="ORF">DERYTH_LOCUS24233</name>
</gene>
<keyword evidence="2" id="KW-1185">Reference proteome</keyword>
<sequence length="64" mass="7277">NLLSKNIVWQLRFGKLSSSDMSELARNSVVQSGFAMTINLENDTLEEENSNGGKIFKIEILWFI</sequence>